<gene>
    <name evidence="3" type="ORF">COT44_04295</name>
</gene>
<feature type="transmembrane region" description="Helical" evidence="2">
    <location>
        <begin position="29"/>
        <end position="49"/>
    </location>
</feature>
<dbReference type="EMBL" id="PEYO01000020">
    <property type="protein sequence ID" value="PIU03260.1"/>
    <property type="molecule type" value="Genomic_DNA"/>
</dbReference>
<comment type="caution">
    <text evidence="3">The sequence shown here is derived from an EMBL/GenBank/DDBJ whole genome shotgun (WGS) entry which is preliminary data.</text>
</comment>
<sequence>MDPQIDQSAAATSQPTPVQPVPPSPKSKLPLILLVIILLVIVGAGGVVLGKYLEGSKTPAMVASEISSVPTETPTPTSDPTVNWKTYQSDNLSFEYPPSLNIVPNNNSGAIVTMKFKEEPDCNNCSRIISLFVGKVTSNIIDSKLTSFINQLYGTTSSNFEKIQIGGELGIISIEDKGIPAQEYGQGSFVVHNNTLFRFILSTWNTTKDLNHQSYFTIKQILSTFKFLQ</sequence>
<accession>A0A2M6XC88</accession>
<protein>
    <submittedName>
        <fullName evidence="3">Uncharacterized protein</fullName>
    </submittedName>
</protein>
<keyword evidence="2" id="KW-0472">Membrane</keyword>
<evidence type="ECO:0000313" key="4">
    <source>
        <dbReference type="Proteomes" id="UP000228996"/>
    </source>
</evidence>
<evidence type="ECO:0000256" key="2">
    <source>
        <dbReference type="SAM" id="Phobius"/>
    </source>
</evidence>
<dbReference type="Proteomes" id="UP000228996">
    <property type="component" value="Unassembled WGS sequence"/>
</dbReference>
<evidence type="ECO:0000256" key="1">
    <source>
        <dbReference type="SAM" id="MobiDB-lite"/>
    </source>
</evidence>
<organism evidence="3 4">
    <name type="scientific">Candidatus Shapirobacteria bacterium CG08_land_8_20_14_0_20_39_18</name>
    <dbReference type="NCBI Taxonomy" id="1974883"/>
    <lineage>
        <taxon>Bacteria</taxon>
        <taxon>Candidatus Shapironibacteriota</taxon>
    </lineage>
</organism>
<name>A0A2M6XC88_9BACT</name>
<reference evidence="4" key="1">
    <citation type="submission" date="2017-09" db="EMBL/GenBank/DDBJ databases">
        <title>Depth-based differentiation of microbial function through sediment-hosted aquifers and enrichment of novel symbionts in the deep terrestrial subsurface.</title>
        <authorList>
            <person name="Probst A.J."/>
            <person name="Ladd B."/>
            <person name="Jarett J.K."/>
            <person name="Geller-Mcgrath D.E."/>
            <person name="Sieber C.M.K."/>
            <person name="Emerson J.B."/>
            <person name="Anantharaman K."/>
            <person name="Thomas B.C."/>
            <person name="Malmstrom R."/>
            <person name="Stieglmeier M."/>
            <person name="Klingl A."/>
            <person name="Woyke T."/>
            <person name="Ryan C.M."/>
            <person name="Banfield J.F."/>
        </authorList>
    </citation>
    <scope>NUCLEOTIDE SEQUENCE [LARGE SCALE GENOMIC DNA]</scope>
</reference>
<keyword evidence="2" id="KW-0812">Transmembrane</keyword>
<evidence type="ECO:0000313" key="3">
    <source>
        <dbReference type="EMBL" id="PIU03260.1"/>
    </source>
</evidence>
<dbReference type="AlphaFoldDB" id="A0A2M6XC88"/>
<proteinExistence type="predicted"/>
<feature type="region of interest" description="Disordered" evidence="1">
    <location>
        <begin position="1"/>
        <end position="23"/>
    </location>
</feature>
<feature type="compositionally biased region" description="Polar residues" evidence="1">
    <location>
        <begin position="1"/>
        <end position="10"/>
    </location>
</feature>
<keyword evidence="2" id="KW-1133">Transmembrane helix</keyword>